<evidence type="ECO:0000313" key="1">
    <source>
        <dbReference type="EMBL" id="GGM30363.1"/>
    </source>
</evidence>
<accession>A0A917WTD3</accession>
<dbReference type="EMBL" id="BMPI01000015">
    <property type="protein sequence ID" value="GGM30363.1"/>
    <property type="molecule type" value="Genomic_DNA"/>
</dbReference>
<protein>
    <submittedName>
        <fullName evidence="1">Uncharacterized protein</fullName>
    </submittedName>
</protein>
<name>A0A917WTD3_9ACTN</name>
<dbReference type="AlphaFoldDB" id="A0A917WTD3"/>
<reference evidence="1" key="2">
    <citation type="submission" date="2020-09" db="EMBL/GenBank/DDBJ databases">
        <authorList>
            <person name="Sun Q."/>
            <person name="Ohkuma M."/>
        </authorList>
    </citation>
    <scope>NUCLEOTIDE SEQUENCE</scope>
    <source>
        <strain evidence="1">JCM 19831</strain>
    </source>
</reference>
<keyword evidence="2" id="KW-1185">Reference proteome</keyword>
<dbReference type="Pfam" id="PF19953">
    <property type="entry name" value="EACC1"/>
    <property type="match status" value="1"/>
</dbReference>
<sequence>MQIEITSDPSELGTLYSWLRADRDLLRTADVTAAAGAGGTMNAVEVINLVLTHVAAAANFGLAFEAWRRTRRRPQPLTLTRPDGTKLTVDPDSPAAKDAILEFLSK</sequence>
<dbReference type="Proteomes" id="UP000642070">
    <property type="component" value="Unassembled WGS sequence"/>
</dbReference>
<reference evidence="1" key="1">
    <citation type="journal article" date="2014" name="Int. J. Syst. Evol. Microbiol.">
        <title>Complete genome sequence of Corynebacterium casei LMG S-19264T (=DSM 44701T), isolated from a smear-ripened cheese.</title>
        <authorList>
            <consortium name="US DOE Joint Genome Institute (JGI-PGF)"/>
            <person name="Walter F."/>
            <person name="Albersmeier A."/>
            <person name="Kalinowski J."/>
            <person name="Ruckert C."/>
        </authorList>
    </citation>
    <scope>NUCLEOTIDE SEQUENCE</scope>
    <source>
        <strain evidence="1">JCM 19831</strain>
    </source>
</reference>
<proteinExistence type="predicted"/>
<gene>
    <name evidence="1" type="ORF">GCM10007977_034550</name>
</gene>
<comment type="caution">
    <text evidence="1">The sequence shown here is derived from an EMBL/GenBank/DDBJ whole genome shotgun (WGS) entry which is preliminary data.</text>
</comment>
<evidence type="ECO:0000313" key="2">
    <source>
        <dbReference type="Proteomes" id="UP000642070"/>
    </source>
</evidence>
<dbReference type="InterPro" id="IPR045428">
    <property type="entry name" value="EACC1"/>
</dbReference>
<dbReference type="RefSeq" id="WP_190250871.1">
    <property type="nucleotide sequence ID" value="NZ_BMPI01000015.1"/>
</dbReference>
<organism evidence="1 2">
    <name type="scientific">Dactylosporangium sucinum</name>
    <dbReference type="NCBI Taxonomy" id="1424081"/>
    <lineage>
        <taxon>Bacteria</taxon>
        <taxon>Bacillati</taxon>
        <taxon>Actinomycetota</taxon>
        <taxon>Actinomycetes</taxon>
        <taxon>Micromonosporales</taxon>
        <taxon>Micromonosporaceae</taxon>
        <taxon>Dactylosporangium</taxon>
    </lineage>
</organism>